<gene>
    <name evidence="2" type="ORF">KL86DPRO_10406</name>
</gene>
<dbReference type="EMBL" id="FLUQ01000001">
    <property type="protein sequence ID" value="SBV92705.1"/>
    <property type="molecule type" value="Genomic_DNA"/>
</dbReference>
<feature type="transmembrane region" description="Helical" evidence="1">
    <location>
        <begin position="107"/>
        <end position="129"/>
    </location>
</feature>
<protein>
    <submittedName>
        <fullName evidence="2">Uncharacterized protein</fullName>
    </submittedName>
</protein>
<keyword evidence="1" id="KW-1133">Transmembrane helix</keyword>
<reference evidence="2" key="1">
    <citation type="submission" date="2016-04" db="EMBL/GenBank/DDBJ databases">
        <authorList>
            <person name="Evans L.H."/>
            <person name="Alamgir A."/>
            <person name="Owens N."/>
            <person name="Weber N.D."/>
            <person name="Virtaneva K."/>
            <person name="Barbian K."/>
            <person name="Babar A."/>
            <person name="Rosenke K."/>
        </authorList>
    </citation>
    <scope>NUCLEOTIDE SEQUENCE</scope>
    <source>
        <strain evidence="2">86</strain>
    </source>
</reference>
<accession>A0A212J0I8</accession>
<organism evidence="2">
    <name type="scientific">uncultured delta proteobacterium</name>
    <dbReference type="NCBI Taxonomy" id="34034"/>
    <lineage>
        <taxon>Bacteria</taxon>
        <taxon>Deltaproteobacteria</taxon>
        <taxon>environmental samples</taxon>
    </lineage>
</organism>
<sequence>MIFTLLPHFLGVCCVLYALQLLFRLGQDFKSNRFVPNFVAFLGGIVAIFLAMAIILAVDCLLPVGSAATQATYFVRISFLIPLAYLAAFLASLILGAVLGNSAPSAVIVHITYLGVTLMVLAPVARIWLDMAARVLDGSL</sequence>
<evidence type="ECO:0000256" key="1">
    <source>
        <dbReference type="SAM" id="Phobius"/>
    </source>
</evidence>
<keyword evidence="1" id="KW-0472">Membrane</keyword>
<keyword evidence="1" id="KW-0812">Transmembrane</keyword>
<proteinExistence type="predicted"/>
<feature type="transmembrane region" description="Helical" evidence="1">
    <location>
        <begin position="38"/>
        <end position="57"/>
    </location>
</feature>
<evidence type="ECO:0000313" key="2">
    <source>
        <dbReference type="EMBL" id="SBV92705.1"/>
    </source>
</evidence>
<name>A0A212J0I8_9DELT</name>
<dbReference type="AlphaFoldDB" id="A0A212J0I8"/>
<feature type="transmembrane region" description="Helical" evidence="1">
    <location>
        <begin position="77"/>
        <end position="100"/>
    </location>
</feature>
<feature type="transmembrane region" description="Helical" evidence="1">
    <location>
        <begin position="6"/>
        <end position="26"/>
    </location>
</feature>